<evidence type="ECO:0000313" key="3">
    <source>
        <dbReference type="Proteomes" id="UP000488956"/>
    </source>
</evidence>
<organism evidence="2 3">
    <name type="scientific">Phytophthora fragariae</name>
    <dbReference type="NCBI Taxonomy" id="53985"/>
    <lineage>
        <taxon>Eukaryota</taxon>
        <taxon>Sar</taxon>
        <taxon>Stramenopiles</taxon>
        <taxon>Oomycota</taxon>
        <taxon>Peronosporomycetes</taxon>
        <taxon>Peronosporales</taxon>
        <taxon>Peronosporaceae</taxon>
        <taxon>Phytophthora</taxon>
    </lineage>
</organism>
<reference evidence="2 3" key="1">
    <citation type="submission" date="2018-09" db="EMBL/GenBank/DDBJ databases">
        <title>Genomic investigation of the strawberry pathogen Phytophthora fragariae indicates pathogenicity is determined by transcriptional variation in three key races.</title>
        <authorList>
            <person name="Adams T.M."/>
            <person name="Armitage A.D."/>
            <person name="Sobczyk M.K."/>
            <person name="Bates H.J."/>
            <person name="Dunwell J.M."/>
            <person name="Nellist C.F."/>
            <person name="Harrison R.J."/>
        </authorList>
    </citation>
    <scope>NUCLEOTIDE SEQUENCE [LARGE SCALE GENOMIC DNA]</scope>
    <source>
        <strain evidence="2 3">ONT-3</strain>
    </source>
</reference>
<dbReference type="AlphaFoldDB" id="A0A6G0L9Z4"/>
<evidence type="ECO:0000313" key="2">
    <source>
        <dbReference type="EMBL" id="KAE9112859.1"/>
    </source>
</evidence>
<comment type="caution">
    <text evidence="2">The sequence shown here is derived from an EMBL/GenBank/DDBJ whole genome shotgun (WGS) entry which is preliminary data.</text>
</comment>
<feature type="region of interest" description="Disordered" evidence="1">
    <location>
        <begin position="14"/>
        <end position="33"/>
    </location>
</feature>
<gene>
    <name evidence="2" type="ORF">PF010_g10292</name>
</gene>
<evidence type="ECO:0000256" key="1">
    <source>
        <dbReference type="SAM" id="MobiDB-lite"/>
    </source>
</evidence>
<name>A0A6G0L9Z4_9STRA</name>
<feature type="compositionally biased region" description="Basic and acidic residues" evidence="1">
    <location>
        <begin position="21"/>
        <end position="33"/>
    </location>
</feature>
<sequence>MRLYNAAAGKYIIPAPPQREFPSEQHAEDALHA</sequence>
<protein>
    <submittedName>
        <fullName evidence="2">Uncharacterized protein</fullName>
    </submittedName>
</protein>
<proteinExistence type="predicted"/>
<accession>A0A6G0L9Z4</accession>
<dbReference type="Proteomes" id="UP000488956">
    <property type="component" value="Unassembled WGS sequence"/>
</dbReference>
<dbReference type="EMBL" id="QXFX01000516">
    <property type="protein sequence ID" value="KAE9112859.1"/>
    <property type="molecule type" value="Genomic_DNA"/>
</dbReference>